<dbReference type="KEGG" id="dgg:DGI_1182"/>
<keyword evidence="2" id="KW-1185">Reference proteome</keyword>
<name>T2G9T6_MEGG1</name>
<dbReference type="AlphaFoldDB" id="T2G9T6"/>
<evidence type="ECO:0000313" key="1">
    <source>
        <dbReference type="EMBL" id="AGW13043.1"/>
    </source>
</evidence>
<dbReference type="Proteomes" id="UP000016587">
    <property type="component" value="Chromosome"/>
</dbReference>
<reference evidence="2" key="2">
    <citation type="submission" date="2013-07" db="EMBL/GenBank/DDBJ databases">
        <authorList>
            <person name="Morais-Silva F.O."/>
            <person name="Rezende A.M."/>
            <person name="Pimentel C."/>
            <person name="Resende D.M."/>
            <person name="Santos C.I."/>
            <person name="Clemente C."/>
            <person name="de Oliveira L.M."/>
            <person name="da Silva S.M."/>
            <person name="Costa D.A."/>
            <person name="Varela-Raposo A."/>
            <person name="Horacio E.C.A."/>
            <person name="Matos M."/>
            <person name="Flores O."/>
            <person name="Ruiz J.C."/>
            <person name="Rodrigues-Pousada C."/>
        </authorList>
    </citation>
    <scope>NUCLEOTIDE SEQUENCE [LARGE SCALE GENOMIC DNA]</scope>
    <source>
        <strain evidence="2">ATCC 19364 / DSM 1382 / NCIMB 9332 / VKM B-1759</strain>
    </source>
</reference>
<accession>T2G9T6</accession>
<gene>
    <name evidence="1" type="ORF">DGI_1182</name>
</gene>
<protein>
    <submittedName>
        <fullName evidence="1">Uncharacterized protein</fullName>
    </submittedName>
</protein>
<organism evidence="1 2">
    <name type="scientific">Megalodesulfovibrio gigas (strain ATCC 19364 / DSM 1382 / NCIMB 9332 / VKM B-1759)</name>
    <name type="common">Desulfovibrio gigas</name>
    <dbReference type="NCBI Taxonomy" id="1121448"/>
    <lineage>
        <taxon>Bacteria</taxon>
        <taxon>Pseudomonadati</taxon>
        <taxon>Thermodesulfobacteriota</taxon>
        <taxon>Desulfovibrionia</taxon>
        <taxon>Desulfovibrionales</taxon>
        <taxon>Desulfovibrionaceae</taxon>
        <taxon>Megalodesulfovibrio</taxon>
    </lineage>
</organism>
<dbReference type="HOGENOM" id="CLU_1530171_0_0_7"/>
<reference evidence="1 2" key="1">
    <citation type="journal article" date="2013" name="J. Bacteriol.">
        <title>Roles of HynAB and Ech, the only two hydrogenases found in the model sulfate reducer Desulfovibrio gigas.</title>
        <authorList>
            <person name="Morais-Silva F.O."/>
            <person name="Santos C.I."/>
            <person name="Rodrigues R."/>
            <person name="Pereira I.A."/>
            <person name="Rodrigues-Pousada C."/>
        </authorList>
    </citation>
    <scope>NUCLEOTIDE SEQUENCE [LARGE SCALE GENOMIC DNA]</scope>
    <source>
        <strain evidence="2">ATCC 19364 / DSM 1382 / NCIMB 9332 / VKM B-1759</strain>
    </source>
</reference>
<sequence length="175" mass="19540">MGRSPFPLAVSFSLNASSSVYISVSASSRCFFQFFIFFSPPPLSRRLAEQSALPAPEANVHSQFSVPLRTLARTSCSRRSLQLPPFPLPPGAVPSGSLPFSSARRISFYRTSPRSSTPFFAFLDFFSRPARRPRTLSVPNPLCRSTPRRTFAPPMEVFTVGFQRALRRGSRCRFP</sequence>
<proteinExistence type="predicted"/>
<dbReference type="PATRIC" id="fig|1121448.10.peg.1177"/>
<evidence type="ECO:0000313" key="2">
    <source>
        <dbReference type="Proteomes" id="UP000016587"/>
    </source>
</evidence>
<dbReference type="EMBL" id="CP006585">
    <property type="protein sequence ID" value="AGW13043.1"/>
    <property type="molecule type" value="Genomic_DNA"/>
</dbReference>